<evidence type="ECO:0000256" key="1">
    <source>
        <dbReference type="SAM" id="MobiDB-lite"/>
    </source>
</evidence>
<feature type="region of interest" description="Disordered" evidence="1">
    <location>
        <begin position="97"/>
        <end position="116"/>
    </location>
</feature>
<proteinExistence type="predicted"/>
<dbReference type="AlphaFoldDB" id="A0AAV0YTU2"/>
<reference evidence="2 3" key="1">
    <citation type="submission" date="2023-01" db="EMBL/GenBank/DDBJ databases">
        <authorList>
            <person name="Kreplak J."/>
        </authorList>
    </citation>
    <scope>NUCLEOTIDE SEQUENCE [LARGE SCALE GENOMIC DNA]</scope>
</reference>
<accession>A0AAV0YTU2</accession>
<sequence length="148" mass="16598">MCVIIQAIIKPQYVDHIPKGVQGNVGKKLKAAQVVRSLLRLNSYVIVIEHDLIVLDYLSNFINCLYVDLVSLHRATSSLLSSLSELSLPCNSVSTFPTNRVSNSSKPPHEFNKNERHRVRLASQSNDYPRLSIVEGLQATAPRVQYNQ</sequence>
<dbReference type="EMBL" id="OX451736">
    <property type="protein sequence ID" value="CAI8588922.1"/>
    <property type="molecule type" value="Genomic_DNA"/>
</dbReference>
<evidence type="ECO:0000313" key="3">
    <source>
        <dbReference type="Proteomes" id="UP001157006"/>
    </source>
</evidence>
<dbReference type="PANTHER" id="PTHR19248">
    <property type="entry name" value="ATP-BINDING TRANSPORT PROTEIN-RELATED"/>
    <property type="match status" value="1"/>
</dbReference>
<name>A0AAV0YTU2_VICFA</name>
<dbReference type="InterPro" id="IPR013283">
    <property type="entry name" value="RLI1"/>
</dbReference>
<evidence type="ECO:0000313" key="2">
    <source>
        <dbReference type="EMBL" id="CAI8588922.1"/>
    </source>
</evidence>
<dbReference type="Proteomes" id="UP001157006">
    <property type="component" value="Chromosome 1L"/>
</dbReference>
<keyword evidence="3" id="KW-1185">Reference proteome</keyword>
<gene>
    <name evidence="2" type="ORF">VFH_I370200</name>
</gene>
<feature type="compositionally biased region" description="Polar residues" evidence="1">
    <location>
        <begin position="97"/>
        <end position="106"/>
    </location>
</feature>
<protein>
    <submittedName>
        <fullName evidence="2">Uncharacterized protein</fullName>
    </submittedName>
</protein>
<organism evidence="2 3">
    <name type="scientific">Vicia faba</name>
    <name type="common">Broad bean</name>
    <name type="synonym">Faba vulgaris</name>
    <dbReference type="NCBI Taxonomy" id="3906"/>
    <lineage>
        <taxon>Eukaryota</taxon>
        <taxon>Viridiplantae</taxon>
        <taxon>Streptophyta</taxon>
        <taxon>Embryophyta</taxon>
        <taxon>Tracheophyta</taxon>
        <taxon>Spermatophyta</taxon>
        <taxon>Magnoliopsida</taxon>
        <taxon>eudicotyledons</taxon>
        <taxon>Gunneridae</taxon>
        <taxon>Pentapetalae</taxon>
        <taxon>rosids</taxon>
        <taxon>fabids</taxon>
        <taxon>Fabales</taxon>
        <taxon>Fabaceae</taxon>
        <taxon>Papilionoideae</taxon>
        <taxon>50 kb inversion clade</taxon>
        <taxon>NPAAA clade</taxon>
        <taxon>Hologalegina</taxon>
        <taxon>IRL clade</taxon>
        <taxon>Fabeae</taxon>
        <taxon>Vicia</taxon>
    </lineage>
</organism>